<feature type="compositionally biased region" description="Low complexity" evidence="1">
    <location>
        <begin position="67"/>
        <end position="87"/>
    </location>
</feature>
<dbReference type="EMBL" id="JAGTJR010000002">
    <property type="protein sequence ID" value="KAH7063657.1"/>
    <property type="molecule type" value="Genomic_DNA"/>
</dbReference>
<reference evidence="2 3" key="1">
    <citation type="journal article" date="2021" name="Nat. Commun.">
        <title>Genetic determinants of endophytism in the Arabidopsis root mycobiome.</title>
        <authorList>
            <person name="Mesny F."/>
            <person name="Miyauchi S."/>
            <person name="Thiergart T."/>
            <person name="Pickel B."/>
            <person name="Atanasova L."/>
            <person name="Karlsson M."/>
            <person name="Huettel B."/>
            <person name="Barry K.W."/>
            <person name="Haridas S."/>
            <person name="Chen C."/>
            <person name="Bauer D."/>
            <person name="Andreopoulos W."/>
            <person name="Pangilinan J."/>
            <person name="LaButti K."/>
            <person name="Riley R."/>
            <person name="Lipzen A."/>
            <person name="Clum A."/>
            <person name="Drula E."/>
            <person name="Henrissat B."/>
            <person name="Kohler A."/>
            <person name="Grigoriev I.V."/>
            <person name="Martin F.M."/>
            <person name="Hacquard S."/>
        </authorList>
    </citation>
    <scope>NUCLEOTIDE SEQUENCE [LARGE SCALE GENOMIC DNA]</scope>
    <source>
        <strain evidence="2 3">MPI-SDFR-AT-0080</strain>
    </source>
</reference>
<feature type="compositionally biased region" description="Basic and acidic residues" evidence="1">
    <location>
        <begin position="1"/>
        <end position="12"/>
    </location>
</feature>
<feature type="compositionally biased region" description="Basic residues" evidence="1">
    <location>
        <begin position="35"/>
        <end position="44"/>
    </location>
</feature>
<organism evidence="2 3">
    <name type="scientific">Macrophomina phaseolina</name>
    <dbReference type="NCBI Taxonomy" id="35725"/>
    <lineage>
        <taxon>Eukaryota</taxon>
        <taxon>Fungi</taxon>
        <taxon>Dikarya</taxon>
        <taxon>Ascomycota</taxon>
        <taxon>Pezizomycotina</taxon>
        <taxon>Dothideomycetes</taxon>
        <taxon>Dothideomycetes incertae sedis</taxon>
        <taxon>Botryosphaeriales</taxon>
        <taxon>Botryosphaeriaceae</taxon>
        <taxon>Macrophomina</taxon>
    </lineage>
</organism>
<name>A0ABQ8GT26_9PEZI</name>
<evidence type="ECO:0000313" key="2">
    <source>
        <dbReference type="EMBL" id="KAH7063657.1"/>
    </source>
</evidence>
<sequence>MQGKNGEGESARAHPASARALRARVRRSSQEPVRLGRRARKREKKRESRSSVPASRLRGTPAGGLNRVGHAAGAARSGSGSSSSSAHVCRRRSLARSLIDRACSLIIGHPCAGAGAPSIHPSIYPLARRRASGLTEDASARQTWSQGPAHRVQPGGAIFFCLVFACPTTPLPGDGGVGTLSPSQRLKPTMPSSRQGASLLTHLTSLCGAAEGGWGFMRERDLSLPAGRLRARF</sequence>
<feature type="region of interest" description="Disordered" evidence="1">
    <location>
        <begin position="1"/>
        <end position="87"/>
    </location>
</feature>
<evidence type="ECO:0000256" key="1">
    <source>
        <dbReference type="SAM" id="MobiDB-lite"/>
    </source>
</evidence>
<proteinExistence type="predicted"/>
<dbReference type="Proteomes" id="UP000774617">
    <property type="component" value="Unassembled WGS sequence"/>
</dbReference>
<protein>
    <submittedName>
        <fullName evidence="2">Uncharacterized protein</fullName>
    </submittedName>
</protein>
<evidence type="ECO:0000313" key="3">
    <source>
        <dbReference type="Proteomes" id="UP000774617"/>
    </source>
</evidence>
<keyword evidence="3" id="KW-1185">Reference proteome</keyword>
<accession>A0ABQ8GT26</accession>
<comment type="caution">
    <text evidence="2">The sequence shown here is derived from an EMBL/GenBank/DDBJ whole genome shotgun (WGS) entry which is preliminary data.</text>
</comment>
<gene>
    <name evidence="2" type="ORF">B0J12DRAFT_177046</name>
</gene>